<feature type="chain" id="PRO_5010242531" description="YD repeat-containing protein" evidence="1">
    <location>
        <begin position="18"/>
        <end position="241"/>
    </location>
</feature>
<feature type="signal peptide" evidence="1">
    <location>
        <begin position="1"/>
        <end position="17"/>
    </location>
</feature>
<name>A0A1I7GDR5_9BACT</name>
<evidence type="ECO:0000256" key="1">
    <source>
        <dbReference type="SAM" id="SignalP"/>
    </source>
</evidence>
<protein>
    <recommendedName>
        <fullName evidence="4">YD repeat-containing protein</fullName>
    </recommendedName>
</protein>
<keyword evidence="1" id="KW-0732">Signal</keyword>
<sequence length="241" mass="27938">MKTYLPLLCLLVLAACQQPTSEPTPRQEAEVLCFPLTVTSASPEGVNEVFYYTSYGELYMREYFTRTDTVHYFEEFLLGEREAIGVINNRRHSPADTVVSYHTIDRMDFNNLPVRRNKRPVYPQNTLLLDGYEVYTYNAQYELQEQQFYTNYRLTETYKYTHGNNNRSGMEVFDATGAIIRSYTLTYDNQRFPHASNPKYQTILIGLGYPHAHNMLQVEVRDATGQLLPAASYSNAYTYNS</sequence>
<dbReference type="Proteomes" id="UP000182491">
    <property type="component" value="Unassembled WGS sequence"/>
</dbReference>
<dbReference type="AlphaFoldDB" id="A0A1I7GDR5"/>
<dbReference type="RefSeq" id="WP_139237090.1">
    <property type="nucleotide sequence ID" value="NZ_BMXC01000001.1"/>
</dbReference>
<evidence type="ECO:0000313" key="2">
    <source>
        <dbReference type="EMBL" id="SFU46396.1"/>
    </source>
</evidence>
<gene>
    <name evidence="2" type="ORF">SAMN04487941_0927</name>
</gene>
<evidence type="ECO:0000313" key="3">
    <source>
        <dbReference type="Proteomes" id="UP000182491"/>
    </source>
</evidence>
<reference evidence="3" key="1">
    <citation type="submission" date="2016-10" db="EMBL/GenBank/DDBJ databases">
        <authorList>
            <person name="Varghese N."/>
        </authorList>
    </citation>
    <scope>NUCLEOTIDE SEQUENCE [LARGE SCALE GENOMIC DNA]</scope>
    <source>
        <strain evidence="3">DSM 18820</strain>
    </source>
</reference>
<proteinExistence type="predicted"/>
<keyword evidence="3" id="KW-1185">Reference proteome</keyword>
<accession>A0A1I7GDR5</accession>
<dbReference type="PROSITE" id="PS51257">
    <property type="entry name" value="PROKAR_LIPOPROTEIN"/>
    <property type="match status" value="1"/>
</dbReference>
<dbReference type="EMBL" id="FPCA01000001">
    <property type="protein sequence ID" value="SFU46396.1"/>
    <property type="molecule type" value="Genomic_DNA"/>
</dbReference>
<evidence type="ECO:0008006" key="4">
    <source>
        <dbReference type="Google" id="ProtNLM"/>
    </source>
</evidence>
<organism evidence="2 3">
    <name type="scientific">Pontibacter akesuensis</name>
    <dbReference type="NCBI Taxonomy" id="388950"/>
    <lineage>
        <taxon>Bacteria</taxon>
        <taxon>Pseudomonadati</taxon>
        <taxon>Bacteroidota</taxon>
        <taxon>Cytophagia</taxon>
        <taxon>Cytophagales</taxon>
        <taxon>Hymenobacteraceae</taxon>
        <taxon>Pontibacter</taxon>
    </lineage>
</organism>